<feature type="non-terminal residue" evidence="5">
    <location>
        <position position="1"/>
    </location>
</feature>
<keyword evidence="1" id="KW-0378">Hydrolase</keyword>
<dbReference type="AlphaFoldDB" id="G4YJI6"/>
<name>G4YJI6_PHYSP</name>
<dbReference type="InterPro" id="IPR004843">
    <property type="entry name" value="Calcineurin-like_PHP"/>
</dbReference>
<organism evidence="5 6">
    <name type="scientific">Phytophthora sojae (strain P6497)</name>
    <name type="common">Soybean stem and root rot agent</name>
    <name type="synonym">Phytophthora megasperma f. sp. glycines</name>
    <dbReference type="NCBI Taxonomy" id="1094619"/>
    <lineage>
        <taxon>Eukaryota</taxon>
        <taxon>Sar</taxon>
        <taxon>Stramenopiles</taxon>
        <taxon>Oomycota</taxon>
        <taxon>Peronosporomycetes</taxon>
        <taxon>Peronosporales</taxon>
        <taxon>Peronosporaceae</taxon>
        <taxon>Phytophthora</taxon>
    </lineage>
</organism>
<dbReference type="InParanoid" id="G4YJI6"/>
<protein>
    <recommendedName>
        <fullName evidence="4">Calcineurin-like phosphoesterase domain-containing protein</fullName>
    </recommendedName>
</protein>
<dbReference type="EMBL" id="JH159151">
    <property type="protein sequence ID" value="EGZ29941.1"/>
    <property type="molecule type" value="Genomic_DNA"/>
</dbReference>
<dbReference type="SMR" id="G4YJI6"/>
<dbReference type="RefSeq" id="XP_009517216.1">
    <property type="nucleotide sequence ID" value="XM_009518921.1"/>
</dbReference>
<accession>G4YJI6</accession>
<keyword evidence="6" id="KW-1185">Reference proteome</keyword>
<feature type="signal peptide" evidence="3">
    <location>
        <begin position="1"/>
        <end position="15"/>
    </location>
</feature>
<sequence>LALVTLGIAMTSTASVDSLASESSTSSYGNSAGGDNAGEPTVRHILHFSDVHLNISASLNANDSATIPVAYGDDAPTSLLVSALEYAKQLLPDPDFFLYTGDHAVHGELSDEYLVEAVEENVGIMAKHFEAAALDITAIIGNADTSPDYTMNVTDPETEENPNIALISKAWEDTMPSANLDWFNHFGYLAYTLGDNVTVISLNTLPYSPYHLPDTSTLPDPFGQFEWLNASLSELRSTGKLAYIVGHIPPIIDSYAGEPMWNETYIKTYKQIVSQYTDIIKAQLFGHVHSIEFRLPLSSDQVEHFERNGVTVDADFNDSAQLVPLFMVAAISPLFLNNPAFMIWDYDANTYDIRDFTVYGGNISTSTQDVDWKELFKASTEY</sequence>
<feature type="domain" description="Calcineurin-like phosphoesterase" evidence="4">
    <location>
        <begin position="44"/>
        <end position="289"/>
    </location>
</feature>
<evidence type="ECO:0000313" key="6">
    <source>
        <dbReference type="Proteomes" id="UP000002640"/>
    </source>
</evidence>
<evidence type="ECO:0000259" key="4">
    <source>
        <dbReference type="Pfam" id="PF00149"/>
    </source>
</evidence>
<keyword evidence="2" id="KW-0325">Glycoprotein</keyword>
<dbReference type="PANTHER" id="PTHR10340">
    <property type="entry name" value="SPHINGOMYELIN PHOSPHODIESTERASE"/>
    <property type="match status" value="1"/>
</dbReference>
<proteinExistence type="predicted"/>
<evidence type="ECO:0000313" key="5">
    <source>
        <dbReference type="EMBL" id="EGZ29941.1"/>
    </source>
</evidence>
<feature type="chain" id="PRO_5013266015" description="Calcineurin-like phosphoesterase domain-containing protein" evidence="3">
    <location>
        <begin position="16"/>
        <end position="382"/>
    </location>
</feature>
<dbReference type="OMA" id="WFANIAD"/>
<dbReference type="PANTHER" id="PTHR10340:SF57">
    <property type="entry name" value="METALLOPHOS DOMAIN-CONTAINING PROTEIN"/>
    <property type="match status" value="1"/>
</dbReference>
<dbReference type="Pfam" id="PF00149">
    <property type="entry name" value="Metallophos"/>
    <property type="match status" value="1"/>
</dbReference>
<dbReference type="SUPFAM" id="SSF56300">
    <property type="entry name" value="Metallo-dependent phosphatases"/>
    <property type="match status" value="1"/>
</dbReference>
<dbReference type="KEGG" id="psoj:PHYSODRAFT_423500"/>
<dbReference type="InterPro" id="IPR029052">
    <property type="entry name" value="Metallo-depent_PP-like"/>
</dbReference>
<dbReference type="Gene3D" id="3.60.21.10">
    <property type="match status" value="1"/>
</dbReference>
<gene>
    <name evidence="5" type="ORF">PHYSODRAFT_423500</name>
</gene>
<dbReference type="GeneID" id="20652231"/>
<evidence type="ECO:0000256" key="2">
    <source>
        <dbReference type="ARBA" id="ARBA00023180"/>
    </source>
</evidence>
<feature type="non-terminal residue" evidence="5">
    <location>
        <position position="382"/>
    </location>
</feature>
<dbReference type="Proteomes" id="UP000002640">
    <property type="component" value="Unassembled WGS sequence"/>
</dbReference>
<dbReference type="GO" id="GO:0016787">
    <property type="term" value="F:hydrolase activity"/>
    <property type="evidence" value="ECO:0007669"/>
    <property type="project" value="UniProtKB-KW"/>
</dbReference>
<reference evidence="5 6" key="1">
    <citation type="journal article" date="2006" name="Science">
        <title>Phytophthora genome sequences uncover evolutionary origins and mechanisms of pathogenesis.</title>
        <authorList>
            <person name="Tyler B.M."/>
            <person name="Tripathy S."/>
            <person name="Zhang X."/>
            <person name="Dehal P."/>
            <person name="Jiang R.H."/>
            <person name="Aerts A."/>
            <person name="Arredondo F.D."/>
            <person name="Baxter L."/>
            <person name="Bensasson D."/>
            <person name="Beynon J.L."/>
            <person name="Chapman J."/>
            <person name="Damasceno C.M."/>
            <person name="Dorrance A.E."/>
            <person name="Dou D."/>
            <person name="Dickerman A.W."/>
            <person name="Dubchak I.L."/>
            <person name="Garbelotto M."/>
            <person name="Gijzen M."/>
            <person name="Gordon S.G."/>
            <person name="Govers F."/>
            <person name="Grunwald N.J."/>
            <person name="Huang W."/>
            <person name="Ivors K.L."/>
            <person name="Jones R.W."/>
            <person name="Kamoun S."/>
            <person name="Krampis K."/>
            <person name="Lamour K.H."/>
            <person name="Lee M.K."/>
            <person name="McDonald W.H."/>
            <person name="Medina M."/>
            <person name="Meijer H.J."/>
            <person name="Nordberg E.K."/>
            <person name="Maclean D.J."/>
            <person name="Ospina-Giraldo M.D."/>
            <person name="Morris P.F."/>
            <person name="Phuntumart V."/>
            <person name="Putnam N.H."/>
            <person name="Rash S."/>
            <person name="Rose J.K."/>
            <person name="Sakihama Y."/>
            <person name="Salamov A.A."/>
            <person name="Savidor A."/>
            <person name="Scheuring C.F."/>
            <person name="Smith B.M."/>
            <person name="Sobral B.W."/>
            <person name="Terry A."/>
            <person name="Torto-Alalibo T.A."/>
            <person name="Win J."/>
            <person name="Xu Z."/>
            <person name="Zhang H."/>
            <person name="Grigoriev I.V."/>
            <person name="Rokhsar D.S."/>
            <person name="Boore J.L."/>
        </authorList>
    </citation>
    <scope>NUCLEOTIDE SEQUENCE [LARGE SCALE GENOMIC DNA]</scope>
    <source>
        <strain evidence="5 6">P6497</strain>
    </source>
</reference>
<evidence type="ECO:0000256" key="3">
    <source>
        <dbReference type="SAM" id="SignalP"/>
    </source>
</evidence>
<keyword evidence="3" id="KW-0732">Signal</keyword>
<evidence type="ECO:0000256" key="1">
    <source>
        <dbReference type="ARBA" id="ARBA00022801"/>
    </source>
</evidence>